<dbReference type="Pfam" id="PF20684">
    <property type="entry name" value="Fung_rhodopsin"/>
    <property type="match status" value="1"/>
</dbReference>
<sequence>MINLSDPLVQLKVTSATCSFFALGSTLYRLYQRRGKLGADDLWAVFAFVALIVQVVAIFLHIPPPNNIPKNGGVAVFYLTVITFYAIVWGSRLSILFSIIRIDPSSERRRRLYWVAVAFLIVSVISVAQLFWVCEGPFDTWKNAPNPGCALPLQVALFQLITDIIADSILLFTPLALFRDLINRALRCRLTLIFSTCVGTTVVSLVHAVLMIRGGHRKVLIAGLVEDSLSLIIANIPVVVTTVVNIVGEADQSRTSRTPPFSSMFYRESVTTGFRTEGVVAVDLPVHLVSEQSGDDLQLQCTKAIKVTSNASNQNDLESGQAA</sequence>
<evidence type="ECO:0000259" key="7">
    <source>
        <dbReference type="Pfam" id="PF20684"/>
    </source>
</evidence>
<evidence type="ECO:0000256" key="4">
    <source>
        <dbReference type="ARBA" id="ARBA00023136"/>
    </source>
</evidence>
<dbReference type="Proteomes" id="UP001218218">
    <property type="component" value="Unassembled WGS sequence"/>
</dbReference>
<keyword evidence="3 6" id="KW-1133">Transmembrane helix</keyword>
<feature type="domain" description="Rhodopsin" evidence="7">
    <location>
        <begin position="29"/>
        <end position="238"/>
    </location>
</feature>
<feature type="transmembrane region" description="Helical" evidence="6">
    <location>
        <begin position="153"/>
        <end position="178"/>
    </location>
</feature>
<evidence type="ECO:0000256" key="1">
    <source>
        <dbReference type="ARBA" id="ARBA00004141"/>
    </source>
</evidence>
<feature type="transmembrane region" description="Helical" evidence="6">
    <location>
        <begin position="229"/>
        <end position="248"/>
    </location>
</feature>
<dbReference type="AlphaFoldDB" id="A0AAD6Z6X7"/>
<comment type="subcellular location">
    <subcellularLocation>
        <location evidence="1">Membrane</location>
        <topology evidence="1">Multi-pass membrane protein</topology>
    </subcellularLocation>
</comment>
<evidence type="ECO:0000313" key="8">
    <source>
        <dbReference type="EMBL" id="KAJ7309242.1"/>
    </source>
</evidence>
<gene>
    <name evidence="8" type="ORF">DFH08DRAFT_792484</name>
</gene>
<keyword evidence="4 6" id="KW-0472">Membrane</keyword>
<evidence type="ECO:0000256" key="2">
    <source>
        <dbReference type="ARBA" id="ARBA00022692"/>
    </source>
</evidence>
<keyword evidence="9" id="KW-1185">Reference proteome</keyword>
<feature type="transmembrane region" description="Helical" evidence="6">
    <location>
        <begin position="190"/>
        <end position="209"/>
    </location>
</feature>
<reference evidence="8" key="1">
    <citation type="submission" date="2023-03" db="EMBL/GenBank/DDBJ databases">
        <title>Massive genome expansion in bonnet fungi (Mycena s.s.) driven by repeated elements and novel gene families across ecological guilds.</title>
        <authorList>
            <consortium name="Lawrence Berkeley National Laboratory"/>
            <person name="Harder C.B."/>
            <person name="Miyauchi S."/>
            <person name="Viragh M."/>
            <person name="Kuo A."/>
            <person name="Thoen E."/>
            <person name="Andreopoulos B."/>
            <person name="Lu D."/>
            <person name="Skrede I."/>
            <person name="Drula E."/>
            <person name="Henrissat B."/>
            <person name="Morin E."/>
            <person name="Kohler A."/>
            <person name="Barry K."/>
            <person name="LaButti K."/>
            <person name="Morin E."/>
            <person name="Salamov A."/>
            <person name="Lipzen A."/>
            <person name="Mereny Z."/>
            <person name="Hegedus B."/>
            <person name="Baldrian P."/>
            <person name="Stursova M."/>
            <person name="Weitz H."/>
            <person name="Taylor A."/>
            <person name="Grigoriev I.V."/>
            <person name="Nagy L.G."/>
            <person name="Martin F."/>
            <person name="Kauserud H."/>
        </authorList>
    </citation>
    <scope>NUCLEOTIDE SEQUENCE</scope>
    <source>
        <strain evidence="8">CBHHK002</strain>
    </source>
</reference>
<dbReference type="GO" id="GO:0016020">
    <property type="term" value="C:membrane"/>
    <property type="evidence" value="ECO:0007669"/>
    <property type="project" value="UniProtKB-SubCell"/>
</dbReference>
<feature type="transmembrane region" description="Helical" evidence="6">
    <location>
        <begin position="75"/>
        <end position="100"/>
    </location>
</feature>
<name>A0AAD6Z6X7_9AGAR</name>
<dbReference type="InterPro" id="IPR052337">
    <property type="entry name" value="SAT4-like"/>
</dbReference>
<dbReference type="PANTHER" id="PTHR33048:SF47">
    <property type="entry name" value="INTEGRAL MEMBRANE PROTEIN-RELATED"/>
    <property type="match status" value="1"/>
</dbReference>
<dbReference type="InterPro" id="IPR049326">
    <property type="entry name" value="Rhodopsin_dom_fungi"/>
</dbReference>
<accession>A0AAD6Z6X7</accession>
<dbReference type="EMBL" id="JARIHO010000083">
    <property type="protein sequence ID" value="KAJ7309242.1"/>
    <property type="molecule type" value="Genomic_DNA"/>
</dbReference>
<evidence type="ECO:0000256" key="3">
    <source>
        <dbReference type="ARBA" id="ARBA00022989"/>
    </source>
</evidence>
<feature type="transmembrane region" description="Helical" evidence="6">
    <location>
        <begin position="43"/>
        <end position="63"/>
    </location>
</feature>
<organism evidence="8 9">
    <name type="scientific">Mycena albidolilacea</name>
    <dbReference type="NCBI Taxonomy" id="1033008"/>
    <lineage>
        <taxon>Eukaryota</taxon>
        <taxon>Fungi</taxon>
        <taxon>Dikarya</taxon>
        <taxon>Basidiomycota</taxon>
        <taxon>Agaricomycotina</taxon>
        <taxon>Agaricomycetes</taxon>
        <taxon>Agaricomycetidae</taxon>
        <taxon>Agaricales</taxon>
        <taxon>Marasmiineae</taxon>
        <taxon>Mycenaceae</taxon>
        <taxon>Mycena</taxon>
    </lineage>
</organism>
<dbReference type="PANTHER" id="PTHR33048">
    <property type="entry name" value="PTH11-LIKE INTEGRAL MEMBRANE PROTEIN (AFU_ORTHOLOGUE AFUA_5G11245)"/>
    <property type="match status" value="1"/>
</dbReference>
<evidence type="ECO:0000256" key="6">
    <source>
        <dbReference type="SAM" id="Phobius"/>
    </source>
</evidence>
<keyword evidence="2 6" id="KW-0812">Transmembrane</keyword>
<protein>
    <recommendedName>
        <fullName evidence="7">Rhodopsin domain-containing protein</fullName>
    </recommendedName>
</protein>
<evidence type="ECO:0000256" key="5">
    <source>
        <dbReference type="ARBA" id="ARBA00038359"/>
    </source>
</evidence>
<proteinExistence type="inferred from homology"/>
<comment type="similarity">
    <text evidence="5">Belongs to the SAT4 family.</text>
</comment>
<feature type="transmembrane region" description="Helical" evidence="6">
    <location>
        <begin position="112"/>
        <end position="133"/>
    </location>
</feature>
<evidence type="ECO:0000313" key="9">
    <source>
        <dbReference type="Proteomes" id="UP001218218"/>
    </source>
</evidence>
<feature type="transmembrane region" description="Helical" evidence="6">
    <location>
        <begin position="13"/>
        <end position="31"/>
    </location>
</feature>
<comment type="caution">
    <text evidence="8">The sequence shown here is derived from an EMBL/GenBank/DDBJ whole genome shotgun (WGS) entry which is preliminary data.</text>
</comment>